<dbReference type="Proteomes" id="UP000801492">
    <property type="component" value="Unassembled WGS sequence"/>
</dbReference>
<accession>A0A8K0CYE0</accession>
<dbReference type="EMBL" id="VTPC01008608">
    <property type="protein sequence ID" value="KAF2892657.1"/>
    <property type="molecule type" value="Genomic_DNA"/>
</dbReference>
<dbReference type="PANTHER" id="PTHR33198">
    <property type="entry name" value="ANK_REP_REGION DOMAIN-CONTAINING PROTEIN-RELATED"/>
    <property type="match status" value="1"/>
</dbReference>
<organism evidence="1 2">
    <name type="scientific">Ignelater luminosus</name>
    <name type="common">Cucubano</name>
    <name type="synonym">Pyrophorus luminosus</name>
    <dbReference type="NCBI Taxonomy" id="2038154"/>
    <lineage>
        <taxon>Eukaryota</taxon>
        <taxon>Metazoa</taxon>
        <taxon>Ecdysozoa</taxon>
        <taxon>Arthropoda</taxon>
        <taxon>Hexapoda</taxon>
        <taxon>Insecta</taxon>
        <taxon>Pterygota</taxon>
        <taxon>Neoptera</taxon>
        <taxon>Endopterygota</taxon>
        <taxon>Coleoptera</taxon>
        <taxon>Polyphaga</taxon>
        <taxon>Elateriformia</taxon>
        <taxon>Elateroidea</taxon>
        <taxon>Elateridae</taxon>
        <taxon>Agrypninae</taxon>
        <taxon>Pyrophorini</taxon>
        <taxon>Ignelater</taxon>
    </lineage>
</organism>
<gene>
    <name evidence="1" type="ORF">ILUMI_13514</name>
</gene>
<protein>
    <recommendedName>
        <fullName evidence="3">Retrotransposon gag domain-containing protein</fullName>
    </recommendedName>
</protein>
<evidence type="ECO:0008006" key="3">
    <source>
        <dbReference type="Google" id="ProtNLM"/>
    </source>
</evidence>
<dbReference type="OrthoDB" id="6762696at2759"/>
<keyword evidence="2" id="KW-1185">Reference proteome</keyword>
<name>A0A8K0CYE0_IGNLU</name>
<sequence>MNSINQVRFAVPLSFLGKAGIDIYNTFDVDDNKMTLSEIISLFDECYVPKANVSVEMFKFNNLQQKPGQSVQQYLMELKTQAALCQFECEDCKKSYEDRMIRDD</sequence>
<proteinExistence type="predicted"/>
<evidence type="ECO:0000313" key="1">
    <source>
        <dbReference type="EMBL" id="KAF2892657.1"/>
    </source>
</evidence>
<reference evidence="1" key="1">
    <citation type="submission" date="2019-08" db="EMBL/GenBank/DDBJ databases">
        <title>The genome of the North American firefly Photinus pyralis.</title>
        <authorList>
            <consortium name="Photinus pyralis genome working group"/>
            <person name="Fallon T.R."/>
            <person name="Sander Lower S.E."/>
            <person name="Weng J.-K."/>
        </authorList>
    </citation>
    <scope>NUCLEOTIDE SEQUENCE</scope>
    <source>
        <strain evidence="1">TRF0915ILg1</strain>
        <tissue evidence="1">Whole body</tissue>
    </source>
</reference>
<comment type="caution">
    <text evidence="1">The sequence shown here is derived from an EMBL/GenBank/DDBJ whole genome shotgun (WGS) entry which is preliminary data.</text>
</comment>
<dbReference type="AlphaFoldDB" id="A0A8K0CYE0"/>
<evidence type="ECO:0000313" key="2">
    <source>
        <dbReference type="Proteomes" id="UP000801492"/>
    </source>
</evidence>